<evidence type="ECO:0000313" key="1">
    <source>
        <dbReference type="EMBL" id="SVC33933.1"/>
    </source>
</evidence>
<reference evidence="1" key="1">
    <citation type="submission" date="2018-05" db="EMBL/GenBank/DDBJ databases">
        <authorList>
            <person name="Lanie J.A."/>
            <person name="Ng W.-L."/>
            <person name="Kazmierczak K.M."/>
            <person name="Andrzejewski T.M."/>
            <person name="Davidsen T.M."/>
            <person name="Wayne K.J."/>
            <person name="Tettelin H."/>
            <person name="Glass J.I."/>
            <person name="Rusch D."/>
            <person name="Podicherti R."/>
            <person name="Tsui H.-C.T."/>
            <person name="Winkler M.E."/>
        </authorList>
    </citation>
    <scope>NUCLEOTIDE SEQUENCE</scope>
</reference>
<gene>
    <name evidence="1" type="ORF">METZ01_LOCUS286787</name>
</gene>
<dbReference type="EMBL" id="UINC01085942">
    <property type="protein sequence ID" value="SVC33933.1"/>
    <property type="molecule type" value="Genomic_DNA"/>
</dbReference>
<organism evidence="1">
    <name type="scientific">marine metagenome</name>
    <dbReference type="NCBI Taxonomy" id="408172"/>
    <lineage>
        <taxon>unclassified sequences</taxon>
        <taxon>metagenomes</taxon>
        <taxon>ecological metagenomes</taxon>
    </lineage>
</organism>
<feature type="non-terminal residue" evidence="1">
    <location>
        <position position="1"/>
    </location>
</feature>
<sequence>FGIYFEKMDVMAPSFAMGLLAGYIASKLEKK</sequence>
<dbReference type="AlphaFoldDB" id="A0A382LCW5"/>
<name>A0A382LCW5_9ZZZZ</name>
<proteinExistence type="predicted"/>
<accession>A0A382LCW5</accession>
<protein>
    <submittedName>
        <fullName evidence="1">Uncharacterized protein</fullName>
    </submittedName>
</protein>